<comment type="caution">
    <text evidence="3">The sequence shown here is derived from an EMBL/GenBank/DDBJ whole genome shotgun (WGS) entry which is preliminary data.</text>
</comment>
<dbReference type="InterPro" id="IPR051922">
    <property type="entry name" value="Bact_Sporulation_Assoc"/>
</dbReference>
<feature type="signal peptide" evidence="1">
    <location>
        <begin position="1"/>
        <end position="19"/>
    </location>
</feature>
<dbReference type="PANTHER" id="PTHR30032">
    <property type="entry name" value="N-ACETYLMURAMOYL-L-ALANINE AMIDASE-RELATED"/>
    <property type="match status" value="1"/>
</dbReference>
<dbReference type="PROSITE" id="PS51724">
    <property type="entry name" value="SPOR"/>
    <property type="match status" value="1"/>
</dbReference>
<dbReference type="Pfam" id="PF08486">
    <property type="entry name" value="SpoIID"/>
    <property type="match status" value="1"/>
</dbReference>
<name>A0A919YJ20_9BACL</name>
<feature type="chain" id="PRO_5038854020" description="SPOR domain-containing protein" evidence="1">
    <location>
        <begin position="20"/>
        <end position="702"/>
    </location>
</feature>
<accession>A0A919YJ20</accession>
<evidence type="ECO:0000313" key="3">
    <source>
        <dbReference type="EMBL" id="GIO49222.1"/>
    </source>
</evidence>
<dbReference type="GO" id="GO:0030435">
    <property type="term" value="P:sporulation resulting in formation of a cellular spore"/>
    <property type="evidence" value="ECO:0007669"/>
    <property type="project" value="InterPro"/>
</dbReference>
<keyword evidence="1" id="KW-0732">Signal</keyword>
<dbReference type="Proteomes" id="UP000682811">
    <property type="component" value="Unassembled WGS sequence"/>
</dbReference>
<proteinExistence type="predicted"/>
<dbReference type="InterPro" id="IPR013693">
    <property type="entry name" value="SpoIID/LytB_N"/>
</dbReference>
<gene>
    <name evidence="3" type="ORF">J34TS1_39870</name>
</gene>
<keyword evidence="4" id="KW-1185">Reference proteome</keyword>
<evidence type="ECO:0000256" key="1">
    <source>
        <dbReference type="SAM" id="SignalP"/>
    </source>
</evidence>
<dbReference type="GO" id="GO:0030288">
    <property type="term" value="C:outer membrane-bounded periplasmic space"/>
    <property type="evidence" value="ECO:0007669"/>
    <property type="project" value="TreeGrafter"/>
</dbReference>
<dbReference type="NCBIfam" id="TIGR02669">
    <property type="entry name" value="SpoIID_LytB"/>
    <property type="match status" value="1"/>
</dbReference>
<evidence type="ECO:0000313" key="4">
    <source>
        <dbReference type="Proteomes" id="UP000682811"/>
    </source>
</evidence>
<dbReference type="EMBL" id="BORT01000020">
    <property type="protein sequence ID" value="GIO49222.1"/>
    <property type="molecule type" value="Genomic_DNA"/>
</dbReference>
<dbReference type="PANTHER" id="PTHR30032:SF4">
    <property type="entry name" value="AMIDASE ENHANCER"/>
    <property type="match status" value="1"/>
</dbReference>
<feature type="domain" description="SPOR" evidence="2">
    <location>
        <begin position="131"/>
        <end position="210"/>
    </location>
</feature>
<dbReference type="RefSeq" id="WP_237100272.1">
    <property type="nucleotide sequence ID" value="NZ_AP025343.1"/>
</dbReference>
<evidence type="ECO:0000259" key="2">
    <source>
        <dbReference type="PROSITE" id="PS51724"/>
    </source>
</evidence>
<organism evidence="3 4">
    <name type="scientific">Paenibacillus azoreducens</name>
    <dbReference type="NCBI Taxonomy" id="116718"/>
    <lineage>
        <taxon>Bacteria</taxon>
        <taxon>Bacillati</taxon>
        <taxon>Bacillota</taxon>
        <taxon>Bacilli</taxon>
        <taxon>Bacillales</taxon>
        <taxon>Paenibacillaceae</taxon>
        <taxon>Paenibacillus</taxon>
    </lineage>
</organism>
<dbReference type="AlphaFoldDB" id="A0A919YJ20"/>
<dbReference type="GO" id="GO:0042834">
    <property type="term" value="F:peptidoglycan binding"/>
    <property type="evidence" value="ECO:0007669"/>
    <property type="project" value="InterPro"/>
</dbReference>
<dbReference type="InterPro" id="IPR013486">
    <property type="entry name" value="SpoIID/LytB"/>
</dbReference>
<sequence>MRNVTIPKVVSWCSKGLLAALLVAGTLQVPGEAAAKTAEHIRVGLYMDLGSTYKATTGAVTISSGKAWTAGFNAAAGQTSLITLAAGEEARFSVDGFRVKVLETKDLSAATAAYKKLAATADKPILFAVQSAGGQVYQLYTGYYANEQTAVSAAARAAKTAAAYLNGQTPAAKGAKHLTAGTYASESEAAAAVSTIKAAGFDAMAALVQTPDGGSRYEAWIGEEANDKQLAALSSSVSAALPQLKLSNADSSLPAFIIREDVSLGQAVKHLQLSGSEAKGWIESAGSELKVKEKSNRSYRGAMEISSLNGQLALVNDVPFEQYLYSVVGGEVPASWPAEALKAQAVAGRSYAEYQISQGSKFKIADVVDTTLSQVYNGTSSESENVIKAVDDTQGEVILKDGKVVEAVFSSNAGGVTADPSEVWNSGGDAFASVPSEGDEAAIKGQKMWYHILLSSGKSGFVREDNVKETETETVTEGGLAQMTVTAKDTNVRPLPLIQSDASPVAKMNPGDTAVVLEKVTESGPYSWIRGPYTSADLVKSLKGKTATPVPSTITTLEVTKRGPSGRVTEMKANGQIIDVKYPDLLRSAFNGLPSTLFDIVQTGSYTVLGANGTTLNISGSADTTVLSASGQSTVKGGETVVMNGDLNARSTDAGSSFWFVGKGYGHGLGLSQWGAKGMADEGYGYQDILKHYYQNVTIVKE</sequence>
<dbReference type="InterPro" id="IPR007730">
    <property type="entry name" value="SPOR-like_dom"/>
</dbReference>
<reference evidence="3 4" key="1">
    <citation type="submission" date="2021-03" db="EMBL/GenBank/DDBJ databases">
        <title>Antimicrobial resistance genes in bacteria isolated from Japanese honey, and their potential for conferring macrolide and lincosamide resistance in the American foulbrood pathogen Paenibacillus larvae.</title>
        <authorList>
            <person name="Okamoto M."/>
            <person name="Kumagai M."/>
            <person name="Kanamori H."/>
            <person name="Takamatsu D."/>
        </authorList>
    </citation>
    <scope>NUCLEOTIDE SEQUENCE [LARGE SCALE GENOMIC DNA]</scope>
    <source>
        <strain evidence="3 4">J34TS1</strain>
    </source>
</reference>
<protein>
    <recommendedName>
        <fullName evidence="2">SPOR domain-containing protein</fullName>
    </recommendedName>
</protein>